<name>A0A2Z7DFU8_9LAMI</name>
<sequence length="175" mass="19230">MNMYRILAEQQGSGGNPTLIADPSVNIVDTVNNPGTHSIFDEHDTDHQESSHTGSQQMIVSSPPESPPAYSKFDEVDKAAASIDSGMIYMESKMTSLDSRTLSIDSKEHSMESKLRSMSSNIEQMMDTQTFLKMDFGRHKHIFHAKMDTLAGNTSSQTALETSLSACWTATPADH</sequence>
<feature type="region of interest" description="Disordered" evidence="1">
    <location>
        <begin position="33"/>
        <end position="69"/>
    </location>
</feature>
<accession>A0A2Z7DFU8</accession>
<feature type="compositionally biased region" description="Basic and acidic residues" evidence="1">
    <location>
        <begin position="39"/>
        <end position="50"/>
    </location>
</feature>
<dbReference type="EMBL" id="KQ988210">
    <property type="protein sequence ID" value="KZV56252.1"/>
    <property type="molecule type" value="Genomic_DNA"/>
</dbReference>
<dbReference type="Proteomes" id="UP000250235">
    <property type="component" value="Unassembled WGS sequence"/>
</dbReference>
<feature type="compositionally biased region" description="Polar residues" evidence="1">
    <location>
        <begin position="51"/>
        <end position="60"/>
    </location>
</feature>
<protein>
    <submittedName>
        <fullName evidence="2">Uncharacterized protein</fullName>
    </submittedName>
</protein>
<evidence type="ECO:0000313" key="2">
    <source>
        <dbReference type="EMBL" id="KZV56252.1"/>
    </source>
</evidence>
<gene>
    <name evidence="2" type="ORF">F511_29359</name>
</gene>
<keyword evidence="3" id="KW-1185">Reference proteome</keyword>
<evidence type="ECO:0000256" key="1">
    <source>
        <dbReference type="SAM" id="MobiDB-lite"/>
    </source>
</evidence>
<evidence type="ECO:0000313" key="3">
    <source>
        <dbReference type="Proteomes" id="UP000250235"/>
    </source>
</evidence>
<reference evidence="2 3" key="1">
    <citation type="journal article" date="2015" name="Proc. Natl. Acad. Sci. U.S.A.">
        <title>The resurrection genome of Boea hygrometrica: A blueprint for survival of dehydration.</title>
        <authorList>
            <person name="Xiao L."/>
            <person name="Yang G."/>
            <person name="Zhang L."/>
            <person name="Yang X."/>
            <person name="Zhao S."/>
            <person name="Ji Z."/>
            <person name="Zhou Q."/>
            <person name="Hu M."/>
            <person name="Wang Y."/>
            <person name="Chen M."/>
            <person name="Xu Y."/>
            <person name="Jin H."/>
            <person name="Xiao X."/>
            <person name="Hu G."/>
            <person name="Bao F."/>
            <person name="Hu Y."/>
            <person name="Wan P."/>
            <person name="Li L."/>
            <person name="Deng X."/>
            <person name="Kuang T."/>
            <person name="Xiang C."/>
            <person name="Zhu J.K."/>
            <person name="Oliver M.J."/>
            <person name="He Y."/>
        </authorList>
    </citation>
    <scope>NUCLEOTIDE SEQUENCE [LARGE SCALE GENOMIC DNA]</scope>
    <source>
        <strain evidence="3">cv. XS01</strain>
    </source>
</reference>
<dbReference type="AlphaFoldDB" id="A0A2Z7DFU8"/>
<organism evidence="2 3">
    <name type="scientific">Dorcoceras hygrometricum</name>
    <dbReference type="NCBI Taxonomy" id="472368"/>
    <lineage>
        <taxon>Eukaryota</taxon>
        <taxon>Viridiplantae</taxon>
        <taxon>Streptophyta</taxon>
        <taxon>Embryophyta</taxon>
        <taxon>Tracheophyta</taxon>
        <taxon>Spermatophyta</taxon>
        <taxon>Magnoliopsida</taxon>
        <taxon>eudicotyledons</taxon>
        <taxon>Gunneridae</taxon>
        <taxon>Pentapetalae</taxon>
        <taxon>asterids</taxon>
        <taxon>lamiids</taxon>
        <taxon>Lamiales</taxon>
        <taxon>Gesneriaceae</taxon>
        <taxon>Didymocarpoideae</taxon>
        <taxon>Trichosporeae</taxon>
        <taxon>Loxocarpinae</taxon>
        <taxon>Dorcoceras</taxon>
    </lineage>
</organism>
<proteinExistence type="predicted"/>